<gene>
    <name evidence="2" type="ORF">SAMN05421757_101430</name>
</gene>
<organism evidence="2 3">
    <name type="scientific">Tropicimonas sediminicola</name>
    <dbReference type="NCBI Taxonomy" id="1031541"/>
    <lineage>
        <taxon>Bacteria</taxon>
        <taxon>Pseudomonadati</taxon>
        <taxon>Pseudomonadota</taxon>
        <taxon>Alphaproteobacteria</taxon>
        <taxon>Rhodobacterales</taxon>
        <taxon>Roseobacteraceae</taxon>
        <taxon>Tropicimonas</taxon>
    </lineage>
</organism>
<accession>A0A239CSH4</accession>
<dbReference type="RefSeq" id="WP_089230895.1">
    <property type="nucleotide sequence ID" value="NZ_FZOY01000001.1"/>
</dbReference>
<name>A0A239CSH4_9RHOB</name>
<evidence type="ECO:0000256" key="1">
    <source>
        <dbReference type="SAM" id="SignalP"/>
    </source>
</evidence>
<keyword evidence="1" id="KW-0732">Signal</keyword>
<dbReference type="OrthoDB" id="7744610at2"/>
<feature type="chain" id="PRO_5013394276" evidence="1">
    <location>
        <begin position="25"/>
        <end position="109"/>
    </location>
</feature>
<keyword evidence="3" id="KW-1185">Reference proteome</keyword>
<feature type="signal peptide" evidence="1">
    <location>
        <begin position="1"/>
        <end position="24"/>
    </location>
</feature>
<dbReference type="Proteomes" id="UP000198426">
    <property type="component" value="Unassembled WGS sequence"/>
</dbReference>
<evidence type="ECO:0000313" key="3">
    <source>
        <dbReference type="Proteomes" id="UP000198426"/>
    </source>
</evidence>
<protein>
    <submittedName>
        <fullName evidence="2">Uncharacterized protein</fullName>
    </submittedName>
</protein>
<evidence type="ECO:0000313" key="2">
    <source>
        <dbReference type="EMBL" id="SNS22611.1"/>
    </source>
</evidence>
<sequence>MTATICRVALAAGLTLGLASSAMAQMKSIPSPADDNPNQINVSCYRGPLKTVAWDRPNAVFIEDLVQLGYSFQEAHAIGERVCRDEYGVGNGDHKIATLMKLLKENPPR</sequence>
<proteinExistence type="predicted"/>
<dbReference type="EMBL" id="FZOY01000001">
    <property type="protein sequence ID" value="SNS22611.1"/>
    <property type="molecule type" value="Genomic_DNA"/>
</dbReference>
<reference evidence="2 3" key="1">
    <citation type="submission" date="2017-06" db="EMBL/GenBank/DDBJ databases">
        <authorList>
            <person name="Kim H.J."/>
            <person name="Triplett B.A."/>
        </authorList>
    </citation>
    <scope>NUCLEOTIDE SEQUENCE [LARGE SCALE GENOMIC DNA]</scope>
    <source>
        <strain evidence="2 3">DSM 29339</strain>
    </source>
</reference>
<dbReference type="AlphaFoldDB" id="A0A239CSH4"/>